<name>A0A2A6B9F3_PRIPA</name>
<dbReference type="AlphaFoldDB" id="A0A2A6B9F3"/>
<keyword evidence="2" id="KW-1185">Reference proteome</keyword>
<reference evidence="1" key="2">
    <citation type="submission" date="2022-06" db="UniProtKB">
        <authorList>
            <consortium name="EnsemblMetazoa"/>
        </authorList>
    </citation>
    <scope>IDENTIFICATION</scope>
    <source>
        <strain evidence="1">PS312</strain>
    </source>
</reference>
<sequence length="119" mass="13189">YTDPSLITDVPSKPQARILAPTNNKVIPIGKQQIALFDLYKLQAARSAAETFAMMSGEKITDKNKSYRYGAYRLFVATTMGHLGKGTRVRLPSCFVSAVRKLWPSPHYSGFSSSNITDM</sequence>
<evidence type="ECO:0000313" key="1">
    <source>
        <dbReference type="EnsemblMetazoa" id="PPA35206.1"/>
    </source>
</evidence>
<gene>
    <name evidence="1" type="primary">WBGene00273575</name>
</gene>
<protein>
    <submittedName>
        <fullName evidence="1">Uncharacterized protein</fullName>
    </submittedName>
</protein>
<organism evidence="1 2">
    <name type="scientific">Pristionchus pacificus</name>
    <name type="common">Parasitic nematode worm</name>
    <dbReference type="NCBI Taxonomy" id="54126"/>
    <lineage>
        <taxon>Eukaryota</taxon>
        <taxon>Metazoa</taxon>
        <taxon>Ecdysozoa</taxon>
        <taxon>Nematoda</taxon>
        <taxon>Chromadorea</taxon>
        <taxon>Rhabditida</taxon>
        <taxon>Rhabditina</taxon>
        <taxon>Diplogasteromorpha</taxon>
        <taxon>Diplogasteroidea</taxon>
        <taxon>Neodiplogasteridae</taxon>
        <taxon>Pristionchus</taxon>
    </lineage>
</organism>
<dbReference type="Proteomes" id="UP000005239">
    <property type="component" value="Unassembled WGS sequence"/>
</dbReference>
<dbReference type="PANTHER" id="PTHR36981:SF1">
    <property type="entry name" value="P2X PURINORECEPTOR 7 INTRACELLULAR DOMAIN-CONTAINING PROTEIN"/>
    <property type="match status" value="1"/>
</dbReference>
<accession>A0A2A6B9F3</accession>
<accession>A0A8R1UP70</accession>
<reference evidence="2" key="1">
    <citation type="journal article" date="2008" name="Nat. Genet.">
        <title>The Pristionchus pacificus genome provides a unique perspective on nematode lifestyle and parasitism.</title>
        <authorList>
            <person name="Dieterich C."/>
            <person name="Clifton S.W."/>
            <person name="Schuster L.N."/>
            <person name="Chinwalla A."/>
            <person name="Delehaunty K."/>
            <person name="Dinkelacker I."/>
            <person name="Fulton L."/>
            <person name="Fulton R."/>
            <person name="Godfrey J."/>
            <person name="Minx P."/>
            <person name="Mitreva M."/>
            <person name="Roeseler W."/>
            <person name="Tian H."/>
            <person name="Witte H."/>
            <person name="Yang S.P."/>
            <person name="Wilson R.K."/>
            <person name="Sommer R.J."/>
        </authorList>
    </citation>
    <scope>NUCLEOTIDE SEQUENCE [LARGE SCALE GENOMIC DNA]</scope>
    <source>
        <strain evidence="2">PS312</strain>
    </source>
</reference>
<proteinExistence type="predicted"/>
<dbReference type="OrthoDB" id="5955457at2759"/>
<evidence type="ECO:0000313" key="2">
    <source>
        <dbReference type="Proteomes" id="UP000005239"/>
    </source>
</evidence>
<dbReference type="EnsemblMetazoa" id="PPA35206.1">
    <property type="protein sequence ID" value="PPA35206.1"/>
    <property type="gene ID" value="WBGene00273575"/>
</dbReference>
<dbReference type="PANTHER" id="PTHR36981">
    <property type="entry name" value="ZGC:195170"/>
    <property type="match status" value="1"/>
</dbReference>